<dbReference type="GO" id="GO:0016567">
    <property type="term" value="P:protein ubiquitination"/>
    <property type="evidence" value="ECO:0007669"/>
    <property type="project" value="TreeGrafter"/>
</dbReference>
<dbReference type="SUPFAM" id="SSF57850">
    <property type="entry name" value="RING/U-box"/>
    <property type="match status" value="1"/>
</dbReference>
<keyword evidence="1" id="KW-0479">Metal-binding</keyword>
<dbReference type="GO" id="GO:0061630">
    <property type="term" value="F:ubiquitin protein ligase activity"/>
    <property type="evidence" value="ECO:0007669"/>
    <property type="project" value="TreeGrafter"/>
</dbReference>
<dbReference type="KEGG" id="foc:113203695"/>
<accession>A0A6J1RZD1</accession>
<gene>
    <name evidence="8 9 10" type="primary">LOC113203695</name>
</gene>
<evidence type="ECO:0000256" key="1">
    <source>
        <dbReference type="ARBA" id="ARBA00022723"/>
    </source>
</evidence>
<keyword evidence="2 4" id="KW-0863">Zinc-finger</keyword>
<dbReference type="InterPro" id="IPR001841">
    <property type="entry name" value="Znf_RING"/>
</dbReference>
<dbReference type="InterPro" id="IPR051435">
    <property type="entry name" value="RING_finger_E3_ubiq-ligases"/>
</dbReference>
<dbReference type="Pfam" id="PF14634">
    <property type="entry name" value="zf-RING_5"/>
    <property type="match status" value="1"/>
</dbReference>
<keyword evidence="7" id="KW-1185">Reference proteome</keyword>
<dbReference type="AlphaFoldDB" id="A0A6J1RZD1"/>
<evidence type="ECO:0000256" key="4">
    <source>
        <dbReference type="PROSITE-ProRule" id="PRU00175"/>
    </source>
</evidence>
<evidence type="ECO:0000313" key="7">
    <source>
        <dbReference type="Proteomes" id="UP000504606"/>
    </source>
</evidence>
<keyword evidence="5" id="KW-0175">Coiled coil</keyword>
<dbReference type="GeneID" id="113203695"/>
<dbReference type="SMART" id="SM00184">
    <property type="entry name" value="RING"/>
    <property type="match status" value="1"/>
</dbReference>
<evidence type="ECO:0000256" key="2">
    <source>
        <dbReference type="ARBA" id="ARBA00022771"/>
    </source>
</evidence>
<evidence type="ECO:0000313" key="10">
    <source>
        <dbReference type="RefSeq" id="XP_052129587.1"/>
    </source>
</evidence>
<evidence type="ECO:0000256" key="3">
    <source>
        <dbReference type="ARBA" id="ARBA00022833"/>
    </source>
</evidence>
<dbReference type="Proteomes" id="UP000504606">
    <property type="component" value="Unplaced"/>
</dbReference>
<dbReference type="RefSeq" id="XP_026274274.2">
    <property type="nucleotide sequence ID" value="XM_026418489.2"/>
</dbReference>
<evidence type="ECO:0000313" key="9">
    <source>
        <dbReference type="RefSeq" id="XP_052129586.1"/>
    </source>
</evidence>
<name>A0A6J1RZD1_FRAOC</name>
<dbReference type="GO" id="GO:0008270">
    <property type="term" value="F:zinc ion binding"/>
    <property type="evidence" value="ECO:0007669"/>
    <property type="project" value="UniProtKB-KW"/>
</dbReference>
<keyword evidence="3" id="KW-0862">Zinc</keyword>
<dbReference type="PROSITE" id="PS00518">
    <property type="entry name" value="ZF_RING_1"/>
    <property type="match status" value="1"/>
</dbReference>
<dbReference type="Gene3D" id="3.30.40.10">
    <property type="entry name" value="Zinc/RING finger domain, C3HC4 (zinc finger)"/>
    <property type="match status" value="1"/>
</dbReference>
<evidence type="ECO:0000256" key="5">
    <source>
        <dbReference type="SAM" id="Coils"/>
    </source>
</evidence>
<dbReference type="RefSeq" id="XP_052129587.1">
    <property type="nucleotide sequence ID" value="XM_052273627.1"/>
</dbReference>
<dbReference type="PANTHER" id="PTHR22791:SF34">
    <property type="entry name" value="RING-TYPE DOMAIN-CONTAINING PROTEIN"/>
    <property type="match status" value="1"/>
</dbReference>
<dbReference type="RefSeq" id="XP_052129586.1">
    <property type="nucleotide sequence ID" value="XM_052273626.1"/>
</dbReference>
<dbReference type="PANTHER" id="PTHR22791">
    <property type="entry name" value="RING-TYPE DOMAIN-CONTAINING PROTEIN"/>
    <property type="match status" value="1"/>
</dbReference>
<dbReference type="InterPro" id="IPR013083">
    <property type="entry name" value="Znf_RING/FYVE/PHD"/>
</dbReference>
<feature type="domain" description="RING-type" evidence="6">
    <location>
        <begin position="5"/>
        <end position="46"/>
    </location>
</feature>
<protein>
    <submittedName>
        <fullName evidence="8 9">Uncharacterized protein LOC113203695</fullName>
    </submittedName>
</protein>
<reference evidence="8 9" key="1">
    <citation type="submission" date="2025-04" db="UniProtKB">
        <authorList>
            <consortium name="RefSeq"/>
        </authorList>
    </citation>
    <scope>IDENTIFICATION</scope>
    <source>
        <tissue evidence="8 9">Whole organism</tissue>
    </source>
</reference>
<dbReference type="PROSITE" id="PS50089">
    <property type="entry name" value="ZF_RING_2"/>
    <property type="match status" value="1"/>
</dbReference>
<dbReference type="InterPro" id="IPR017907">
    <property type="entry name" value="Znf_RING_CS"/>
</dbReference>
<organism evidence="7 8">
    <name type="scientific">Frankliniella occidentalis</name>
    <name type="common">Western flower thrips</name>
    <name type="synonym">Euthrips occidentalis</name>
    <dbReference type="NCBI Taxonomy" id="133901"/>
    <lineage>
        <taxon>Eukaryota</taxon>
        <taxon>Metazoa</taxon>
        <taxon>Ecdysozoa</taxon>
        <taxon>Arthropoda</taxon>
        <taxon>Hexapoda</taxon>
        <taxon>Insecta</taxon>
        <taxon>Pterygota</taxon>
        <taxon>Neoptera</taxon>
        <taxon>Paraneoptera</taxon>
        <taxon>Thysanoptera</taxon>
        <taxon>Terebrantia</taxon>
        <taxon>Thripoidea</taxon>
        <taxon>Thripidae</taxon>
        <taxon>Frankliniella</taxon>
    </lineage>
</organism>
<feature type="coiled-coil region" evidence="5">
    <location>
        <begin position="84"/>
        <end position="136"/>
    </location>
</feature>
<dbReference type="OrthoDB" id="654191at2759"/>
<sequence>MELQCDICFADFNLDRNRPKVLPCGHTICAECVDNPGLGRKCPTCRKDLEVDQDDLIDNIYVIQLIENDGAPRCKKQRTEETKVQKLKRSVDAARQVVQQLQKVVPLAVEALNRQLDTSNEQLRQMEEAVQEQVRREAAGDDGAPQDLADDHLQLAVQVDDSLRLLTTAECSVLLAEEDGATWRTPLQLGGVGDIFRALLLQLRANGELVKVPDVAAPATQTATPYVGPPRIDTFTAPVLSIAENDLDNGRLKVNDILQNCKRWQSARCIKNLKGDGSETLLRVLAPQLEELEIVGDVKPIVMEEVEKMSSLKRLKVKCDPLFRGDYPDLPVELEELSIDLSSEKQLRCVQRMTRLRCLAVYNYHGPNLVMVPSQHGGLLWLLVAFQIDFKETMLSLIRAHASSLLELKLGCATTDQDPRNRRFYFPDLGQDLAACGMRSLRRLRLARNTASCIDVAACLIQRRTILEFLPSVLVECNRCV</sequence>
<evidence type="ECO:0000313" key="8">
    <source>
        <dbReference type="RefSeq" id="XP_026274274.2"/>
    </source>
</evidence>
<proteinExistence type="predicted"/>
<evidence type="ECO:0000259" key="6">
    <source>
        <dbReference type="PROSITE" id="PS50089"/>
    </source>
</evidence>